<feature type="domain" description="LDB19 N-terminal" evidence="1">
    <location>
        <begin position="80"/>
        <end position="244"/>
    </location>
</feature>
<evidence type="ECO:0000259" key="1">
    <source>
        <dbReference type="Pfam" id="PF13002"/>
    </source>
</evidence>
<dbReference type="OrthoDB" id="5335747at2759"/>
<keyword evidence="3" id="KW-1185">Reference proteome</keyword>
<sequence length="383" mass="43450">MHMHHRNTHAKGQSPQLATRKLCPSLELDFIPDVANSIICVGSHSDSEGSLLSGYVNINVKADESITISDLAASIVLTETLSDPAIRGCKSCSTKTLIVDEKVIFKSRQVLLEPGLHSYPLILHVPGNMPATHHDEQRQMDYTVSMDARTISGEVVNSKKSLSVSRLCPVESDSKQVRSASQCFIANIMMPTYTSPDEKQVIELDLRTKEVTGTTTRTLWQARKIRWEIIECTQDIRLPCEEHAGVFRDQHRSTLREERHEVFAQELDLHREGDALTLPFDKMETFSLPFRVKRGAVTDVTTHNGYKIWHVVKIRILFAYLKLTPKQVPYVNDFDLYNLKWLEITESINLNQKNNCGETKVQSWDEEVAPPYTCIEFSPPPGY</sequence>
<dbReference type="EMBL" id="AQGS01000443">
    <property type="protein sequence ID" value="EPS39881.1"/>
    <property type="molecule type" value="Genomic_DNA"/>
</dbReference>
<reference evidence="3" key="2">
    <citation type="submission" date="2013-04" db="EMBL/GenBank/DDBJ databases">
        <title>Genomic mechanisms accounting for the adaptation to parasitism in nematode-trapping fungi.</title>
        <authorList>
            <person name="Ahren D.G."/>
        </authorList>
    </citation>
    <scope>NUCLEOTIDE SEQUENCE [LARGE SCALE GENOMIC DNA]</scope>
    <source>
        <strain evidence="3">CBS 200.50</strain>
    </source>
</reference>
<dbReference type="Proteomes" id="UP000015100">
    <property type="component" value="Unassembled WGS sequence"/>
</dbReference>
<evidence type="ECO:0000313" key="3">
    <source>
        <dbReference type="Proteomes" id="UP000015100"/>
    </source>
</evidence>
<comment type="caution">
    <text evidence="2">The sequence shown here is derived from an EMBL/GenBank/DDBJ whole genome shotgun (WGS) entry which is preliminary data.</text>
</comment>
<accession>S8AFH2</accession>
<proteinExistence type="predicted"/>
<dbReference type="Pfam" id="PF13002">
    <property type="entry name" value="LDB19"/>
    <property type="match status" value="1"/>
</dbReference>
<protein>
    <recommendedName>
        <fullName evidence="1">LDB19 N-terminal domain-containing protein</fullName>
    </recommendedName>
</protein>
<dbReference type="AlphaFoldDB" id="S8AFH2"/>
<name>S8AFH2_DACHA</name>
<evidence type="ECO:0000313" key="2">
    <source>
        <dbReference type="EMBL" id="EPS39881.1"/>
    </source>
</evidence>
<gene>
    <name evidence="2" type="ORF">H072_6283</name>
</gene>
<dbReference type="InterPro" id="IPR024391">
    <property type="entry name" value="LDB19_N"/>
</dbReference>
<reference evidence="2 3" key="1">
    <citation type="journal article" date="2013" name="PLoS Genet.">
        <title>Genomic mechanisms accounting for the adaptation to parasitism in nematode-trapping fungi.</title>
        <authorList>
            <person name="Meerupati T."/>
            <person name="Andersson K.M."/>
            <person name="Friman E."/>
            <person name="Kumar D."/>
            <person name="Tunlid A."/>
            <person name="Ahren D."/>
        </authorList>
    </citation>
    <scope>NUCLEOTIDE SEQUENCE [LARGE SCALE GENOMIC DNA]</scope>
    <source>
        <strain evidence="2 3">CBS 200.50</strain>
    </source>
</reference>
<organism evidence="2 3">
    <name type="scientific">Dactylellina haptotyla (strain CBS 200.50)</name>
    <name type="common">Nematode-trapping fungus</name>
    <name type="synonym">Monacrosporium haptotylum</name>
    <dbReference type="NCBI Taxonomy" id="1284197"/>
    <lineage>
        <taxon>Eukaryota</taxon>
        <taxon>Fungi</taxon>
        <taxon>Dikarya</taxon>
        <taxon>Ascomycota</taxon>
        <taxon>Pezizomycotina</taxon>
        <taxon>Orbiliomycetes</taxon>
        <taxon>Orbiliales</taxon>
        <taxon>Orbiliaceae</taxon>
        <taxon>Dactylellina</taxon>
    </lineage>
</organism>
<dbReference type="HOGENOM" id="CLU_721636_0_0_1"/>
<dbReference type="STRING" id="1284197.S8AFH2"/>